<proteinExistence type="inferred from homology"/>
<keyword evidence="4" id="KW-0804">Transcription</keyword>
<accession>A0A2T3NF58</accession>
<comment type="similarity">
    <text evidence="1">Belongs to the LysR transcriptional regulatory family.</text>
</comment>
<organism evidence="6 7">
    <name type="scientific">Photobacterium rosenbergii</name>
    <dbReference type="NCBI Taxonomy" id="294936"/>
    <lineage>
        <taxon>Bacteria</taxon>
        <taxon>Pseudomonadati</taxon>
        <taxon>Pseudomonadota</taxon>
        <taxon>Gammaproteobacteria</taxon>
        <taxon>Vibrionales</taxon>
        <taxon>Vibrionaceae</taxon>
        <taxon>Photobacterium</taxon>
    </lineage>
</organism>
<dbReference type="InterPro" id="IPR036390">
    <property type="entry name" value="WH_DNA-bd_sf"/>
</dbReference>
<evidence type="ECO:0000313" key="7">
    <source>
        <dbReference type="Proteomes" id="UP000241346"/>
    </source>
</evidence>
<reference evidence="6 7" key="1">
    <citation type="submission" date="2018-03" db="EMBL/GenBank/DDBJ databases">
        <title>Whole genome sequencing of Histamine producing bacteria.</title>
        <authorList>
            <person name="Butler K."/>
        </authorList>
    </citation>
    <scope>NUCLEOTIDE SEQUENCE [LARGE SCALE GENOMIC DNA]</scope>
    <source>
        <strain evidence="6 7">DSM 19138</strain>
    </source>
</reference>
<dbReference type="PROSITE" id="PS50931">
    <property type="entry name" value="HTH_LYSR"/>
    <property type="match status" value="1"/>
</dbReference>
<dbReference type="Pfam" id="PF00126">
    <property type="entry name" value="HTH_1"/>
    <property type="match status" value="1"/>
</dbReference>
<evidence type="ECO:0000256" key="4">
    <source>
        <dbReference type="ARBA" id="ARBA00023163"/>
    </source>
</evidence>
<evidence type="ECO:0000256" key="3">
    <source>
        <dbReference type="ARBA" id="ARBA00023125"/>
    </source>
</evidence>
<keyword evidence="3" id="KW-0238">DNA-binding</keyword>
<dbReference type="GO" id="GO:0003677">
    <property type="term" value="F:DNA binding"/>
    <property type="evidence" value="ECO:0007669"/>
    <property type="project" value="UniProtKB-KW"/>
</dbReference>
<evidence type="ECO:0000259" key="5">
    <source>
        <dbReference type="PROSITE" id="PS50931"/>
    </source>
</evidence>
<dbReference type="InterPro" id="IPR036388">
    <property type="entry name" value="WH-like_DNA-bd_sf"/>
</dbReference>
<feature type="domain" description="HTH lysR-type" evidence="5">
    <location>
        <begin position="6"/>
        <end position="63"/>
    </location>
</feature>
<dbReference type="Gene3D" id="3.40.190.10">
    <property type="entry name" value="Periplasmic binding protein-like II"/>
    <property type="match status" value="2"/>
</dbReference>
<sequence length="306" mass="34179">MQLDNFDLNLLKVLVVLLQEKNTSKAAERLGISQPAVSRALVKIRSHFDDPLFIRQPRGLKLTPKAQGLEQELPKVLSQLASTLQGDDFKPSDLTGTFRIALHSYLSESHGYAIFQALTKDAPELDIEIHNYSAATVNQLITQELDAGLSFYPTGVPKALRQVPIAETLIGAICKHSHELAGKTVPIASMLDYPITGLILPDLNNQYMLIQQLFPEGTVLKPKLRSQYLNNVLRYINENNAVCICPKTSLASLSADDFSFIEFAGLEETLTMKISLTFNNNQFRSAKYLWLEKLVRSVFEESTNTQ</sequence>
<dbReference type="InterPro" id="IPR005119">
    <property type="entry name" value="LysR_subst-bd"/>
</dbReference>
<dbReference type="EMBL" id="PYMB01000003">
    <property type="protein sequence ID" value="PSW13151.1"/>
    <property type="molecule type" value="Genomic_DNA"/>
</dbReference>
<dbReference type="Gene3D" id="1.10.10.10">
    <property type="entry name" value="Winged helix-like DNA-binding domain superfamily/Winged helix DNA-binding domain"/>
    <property type="match status" value="1"/>
</dbReference>
<dbReference type="RefSeq" id="WP_107297977.1">
    <property type="nucleotide sequence ID" value="NZ_PYMB01000003.1"/>
</dbReference>
<dbReference type="Pfam" id="PF03466">
    <property type="entry name" value="LysR_substrate"/>
    <property type="match status" value="1"/>
</dbReference>
<dbReference type="PANTHER" id="PTHR30118:SF11">
    <property type="entry name" value="HTH-TYPE TRANSCRIPTIONAL REGULATOR YIDZ"/>
    <property type="match status" value="1"/>
</dbReference>
<dbReference type="SUPFAM" id="SSF53850">
    <property type="entry name" value="Periplasmic binding protein-like II"/>
    <property type="match status" value="1"/>
</dbReference>
<protein>
    <submittedName>
        <fullName evidence="6">LysR family transcriptional regulator</fullName>
    </submittedName>
</protein>
<evidence type="ECO:0000313" key="6">
    <source>
        <dbReference type="EMBL" id="PSW13151.1"/>
    </source>
</evidence>
<dbReference type="SUPFAM" id="SSF46785">
    <property type="entry name" value="Winged helix' DNA-binding domain"/>
    <property type="match status" value="1"/>
</dbReference>
<evidence type="ECO:0000256" key="2">
    <source>
        <dbReference type="ARBA" id="ARBA00023015"/>
    </source>
</evidence>
<keyword evidence="2" id="KW-0805">Transcription regulation</keyword>
<dbReference type="GO" id="GO:0003700">
    <property type="term" value="F:DNA-binding transcription factor activity"/>
    <property type="evidence" value="ECO:0007669"/>
    <property type="project" value="InterPro"/>
</dbReference>
<dbReference type="OrthoDB" id="6396370at2"/>
<dbReference type="Proteomes" id="UP000241346">
    <property type="component" value="Unassembled WGS sequence"/>
</dbReference>
<evidence type="ECO:0000256" key="1">
    <source>
        <dbReference type="ARBA" id="ARBA00009437"/>
    </source>
</evidence>
<dbReference type="PANTHER" id="PTHR30118">
    <property type="entry name" value="HTH-TYPE TRANSCRIPTIONAL REGULATOR LEUO-RELATED"/>
    <property type="match status" value="1"/>
</dbReference>
<comment type="caution">
    <text evidence="6">The sequence shown here is derived from an EMBL/GenBank/DDBJ whole genome shotgun (WGS) entry which is preliminary data.</text>
</comment>
<dbReference type="PRINTS" id="PR00039">
    <property type="entry name" value="HTHLYSR"/>
</dbReference>
<dbReference type="InterPro" id="IPR050389">
    <property type="entry name" value="LysR-type_TF"/>
</dbReference>
<name>A0A2T3NF58_9GAMM</name>
<dbReference type="CDD" id="cd05466">
    <property type="entry name" value="PBP2_LTTR_substrate"/>
    <property type="match status" value="1"/>
</dbReference>
<gene>
    <name evidence="6" type="ORF">C9J01_09825</name>
</gene>
<dbReference type="InterPro" id="IPR000847">
    <property type="entry name" value="LysR_HTH_N"/>
</dbReference>
<dbReference type="AlphaFoldDB" id="A0A2T3NF58"/>